<accession>A0A7S3CMG4</accession>
<dbReference type="Pfam" id="PF01776">
    <property type="entry name" value="Ribosomal_L22e"/>
    <property type="match status" value="1"/>
</dbReference>
<evidence type="ECO:0000256" key="5">
    <source>
        <dbReference type="ARBA" id="ARBA00041214"/>
    </source>
</evidence>
<evidence type="ECO:0000256" key="1">
    <source>
        <dbReference type="ARBA" id="ARBA00007817"/>
    </source>
</evidence>
<comment type="similarity">
    <text evidence="1">Belongs to the eukaryotic ribosomal protein eL22 family.</text>
</comment>
<dbReference type="GO" id="GO:0005840">
    <property type="term" value="C:ribosome"/>
    <property type="evidence" value="ECO:0007669"/>
    <property type="project" value="UniProtKB-KW"/>
</dbReference>
<evidence type="ECO:0000313" key="6">
    <source>
        <dbReference type="EMBL" id="CAE0231939.1"/>
    </source>
</evidence>
<sequence length="123" mass="14129">MGKQVQAKKTDKTAKKINHKFTINCKLTIEDNIIVLKDFEQYLASHIKVNNKPGALGKSVTVNSDGSNVVVESSIPFSKRYLKYLTKKYLKKQELKEFLRVIATSKNAYELRYFKIQNEEAAE</sequence>
<proteinExistence type="inferred from homology"/>
<keyword evidence="2" id="KW-0689">Ribosomal protein</keyword>
<dbReference type="PANTHER" id="PTHR10064:SF0">
    <property type="entry name" value="FI24544P1-RELATED"/>
    <property type="match status" value="1"/>
</dbReference>
<evidence type="ECO:0000256" key="2">
    <source>
        <dbReference type="ARBA" id="ARBA00022980"/>
    </source>
</evidence>
<gene>
    <name evidence="6" type="ORF">SRAS04492_LOCUS3737</name>
</gene>
<evidence type="ECO:0000256" key="3">
    <source>
        <dbReference type="ARBA" id="ARBA00023274"/>
    </source>
</evidence>
<dbReference type="AlphaFoldDB" id="A0A7S3CMG4"/>
<protein>
    <recommendedName>
        <fullName evidence="4">Large ribosomal subunit protein eL22</fullName>
    </recommendedName>
    <alternativeName>
        <fullName evidence="5">60S ribosomal protein L22</fullName>
    </alternativeName>
</protein>
<dbReference type="EMBL" id="HBIA01007243">
    <property type="protein sequence ID" value="CAE0231939.1"/>
    <property type="molecule type" value="Transcribed_RNA"/>
</dbReference>
<dbReference type="FunFam" id="3.30.1360.210:FF:000002">
    <property type="entry name" value="60S ribosomal protein L22-2"/>
    <property type="match status" value="1"/>
</dbReference>
<dbReference type="GO" id="GO:1990904">
    <property type="term" value="C:ribonucleoprotein complex"/>
    <property type="evidence" value="ECO:0007669"/>
    <property type="project" value="UniProtKB-KW"/>
</dbReference>
<dbReference type="PANTHER" id="PTHR10064">
    <property type="entry name" value="60S RIBOSOMAL PROTEIN L22"/>
    <property type="match status" value="1"/>
</dbReference>
<name>A0A7S3CMG4_9SPIT</name>
<dbReference type="InterPro" id="IPR038526">
    <property type="entry name" value="Ribosomal_eL22_sf"/>
</dbReference>
<dbReference type="InterPro" id="IPR002671">
    <property type="entry name" value="Ribosomal_eL22"/>
</dbReference>
<dbReference type="GO" id="GO:0003735">
    <property type="term" value="F:structural constituent of ribosome"/>
    <property type="evidence" value="ECO:0007669"/>
    <property type="project" value="InterPro"/>
</dbReference>
<dbReference type="GO" id="GO:0003723">
    <property type="term" value="F:RNA binding"/>
    <property type="evidence" value="ECO:0007669"/>
    <property type="project" value="TreeGrafter"/>
</dbReference>
<organism evidence="6">
    <name type="scientific">Strombidium rassoulzadegani</name>
    <dbReference type="NCBI Taxonomy" id="1082188"/>
    <lineage>
        <taxon>Eukaryota</taxon>
        <taxon>Sar</taxon>
        <taxon>Alveolata</taxon>
        <taxon>Ciliophora</taxon>
        <taxon>Intramacronucleata</taxon>
        <taxon>Spirotrichea</taxon>
        <taxon>Oligotrichia</taxon>
        <taxon>Strombidiidae</taxon>
        <taxon>Strombidium</taxon>
    </lineage>
</organism>
<dbReference type="Gene3D" id="3.30.1360.210">
    <property type="match status" value="1"/>
</dbReference>
<evidence type="ECO:0000256" key="4">
    <source>
        <dbReference type="ARBA" id="ARBA00040613"/>
    </source>
</evidence>
<reference evidence="6" key="1">
    <citation type="submission" date="2021-01" db="EMBL/GenBank/DDBJ databases">
        <authorList>
            <person name="Corre E."/>
            <person name="Pelletier E."/>
            <person name="Niang G."/>
            <person name="Scheremetjew M."/>
            <person name="Finn R."/>
            <person name="Kale V."/>
            <person name="Holt S."/>
            <person name="Cochrane G."/>
            <person name="Meng A."/>
            <person name="Brown T."/>
            <person name="Cohen L."/>
        </authorList>
    </citation>
    <scope>NUCLEOTIDE SEQUENCE</scope>
    <source>
        <strain evidence="6">Ras09</strain>
    </source>
</reference>
<keyword evidence="3" id="KW-0687">Ribonucleoprotein</keyword>
<dbReference type="GO" id="GO:0002181">
    <property type="term" value="P:cytoplasmic translation"/>
    <property type="evidence" value="ECO:0007669"/>
    <property type="project" value="TreeGrafter"/>
</dbReference>